<comment type="caution">
    <text evidence="2">The sequence shown here is derived from an EMBL/GenBank/DDBJ whole genome shotgun (WGS) entry which is preliminary data.</text>
</comment>
<keyword evidence="3" id="KW-1185">Reference proteome</keyword>
<evidence type="ECO:0000313" key="3">
    <source>
        <dbReference type="Proteomes" id="UP000249177"/>
    </source>
</evidence>
<keyword evidence="1" id="KW-0472">Membrane</keyword>
<dbReference type="AlphaFoldDB" id="A0A2W7TQH4"/>
<accession>A0A2W7TQH4</accession>
<proteinExistence type="predicted"/>
<keyword evidence="1" id="KW-0812">Transmembrane</keyword>
<dbReference type="Proteomes" id="UP000249177">
    <property type="component" value="Unassembled WGS sequence"/>
</dbReference>
<evidence type="ECO:0000256" key="1">
    <source>
        <dbReference type="SAM" id="Phobius"/>
    </source>
</evidence>
<dbReference type="NCBIfam" id="NF041635">
    <property type="entry name" value="STM3941_fam"/>
    <property type="match status" value="1"/>
</dbReference>
<gene>
    <name evidence="2" type="ORF">DOS84_18240</name>
</gene>
<feature type="transmembrane region" description="Helical" evidence="1">
    <location>
        <begin position="12"/>
        <end position="30"/>
    </location>
</feature>
<name>A0A2W7TQH4_9FLAO</name>
<dbReference type="InterPro" id="IPR048136">
    <property type="entry name" value="STM3941-like"/>
</dbReference>
<organism evidence="2 3">
    <name type="scientific">Flavobacterium aquariorum</name>
    <dbReference type="NCBI Taxonomy" id="2217670"/>
    <lineage>
        <taxon>Bacteria</taxon>
        <taxon>Pseudomonadati</taxon>
        <taxon>Bacteroidota</taxon>
        <taxon>Flavobacteriia</taxon>
        <taxon>Flavobacteriales</taxon>
        <taxon>Flavobacteriaceae</taxon>
        <taxon>Flavobacterium</taxon>
    </lineage>
</organism>
<evidence type="ECO:0000313" key="2">
    <source>
        <dbReference type="EMBL" id="PZX91874.1"/>
    </source>
</evidence>
<dbReference type="EMBL" id="QKXH01000015">
    <property type="protein sequence ID" value="PZX91874.1"/>
    <property type="molecule type" value="Genomic_DNA"/>
</dbReference>
<sequence>MNKVEIQLSKTKLLLGIGGSILFVVLGIWLFTHSYDFQNTTSRLPQNPTFIKTIGILGVLFFGGTGTFGIRKMFDDKAGLIIDDTGITNNTNASSIGLIKWSDITKIRTGQVGSTKFLLIYTKKPNYYLNKVKGFRRKLMEGNNRMYGTPLSITSNTLKCKFSDLEKLLNEKLIEQREKMPNR</sequence>
<feature type="transmembrane region" description="Helical" evidence="1">
    <location>
        <begin position="50"/>
        <end position="70"/>
    </location>
</feature>
<protein>
    <submittedName>
        <fullName evidence="2">Uncharacterized protein</fullName>
    </submittedName>
</protein>
<dbReference type="OrthoDB" id="6028159at2"/>
<keyword evidence="1" id="KW-1133">Transmembrane helix</keyword>
<reference evidence="2 3" key="1">
    <citation type="submission" date="2018-06" db="EMBL/GenBank/DDBJ databases">
        <title>Flavobacterium sp IMCC34762, genome.</title>
        <authorList>
            <person name="Joung Y."/>
            <person name="Cho J."/>
            <person name="Song J."/>
        </authorList>
    </citation>
    <scope>NUCLEOTIDE SEQUENCE [LARGE SCALE GENOMIC DNA]</scope>
    <source>
        <strain evidence="2 3">IMCC34762</strain>
    </source>
</reference>
<dbReference type="RefSeq" id="WP_111411534.1">
    <property type="nucleotide sequence ID" value="NZ_QKXH01000015.1"/>
</dbReference>